<dbReference type="Gene3D" id="1.20.1280.140">
    <property type="match status" value="1"/>
</dbReference>
<name>A0A9W8JRY7_9AGAR</name>
<dbReference type="EMBL" id="JANKHO010001563">
    <property type="protein sequence ID" value="KAJ3500672.1"/>
    <property type="molecule type" value="Genomic_DNA"/>
</dbReference>
<dbReference type="Proteomes" id="UP001148786">
    <property type="component" value="Unassembled WGS sequence"/>
</dbReference>
<evidence type="ECO:0000313" key="3">
    <source>
        <dbReference type="Proteomes" id="UP001148786"/>
    </source>
</evidence>
<dbReference type="OrthoDB" id="3485059at2759"/>
<evidence type="ECO:0008006" key="4">
    <source>
        <dbReference type="Google" id="ProtNLM"/>
    </source>
</evidence>
<organism evidence="2 3">
    <name type="scientific">Agrocybe chaxingu</name>
    <dbReference type="NCBI Taxonomy" id="84603"/>
    <lineage>
        <taxon>Eukaryota</taxon>
        <taxon>Fungi</taxon>
        <taxon>Dikarya</taxon>
        <taxon>Basidiomycota</taxon>
        <taxon>Agaricomycotina</taxon>
        <taxon>Agaricomycetes</taxon>
        <taxon>Agaricomycetidae</taxon>
        <taxon>Agaricales</taxon>
        <taxon>Agaricineae</taxon>
        <taxon>Strophariaceae</taxon>
        <taxon>Agrocybe</taxon>
    </lineage>
</organism>
<gene>
    <name evidence="2" type="ORF">NLJ89_g9691</name>
</gene>
<dbReference type="Pfam" id="PF12296">
    <property type="entry name" value="HsbA"/>
    <property type="match status" value="1"/>
</dbReference>
<dbReference type="PANTHER" id="PTHR38123">
    <property type="entry name" value="CELL WALL SERINE-THREONINE-RICH GALACTOMANNOPROTEIN MP1 (AFU_ORTHOLOGUE AFUA_4G03240)"/>
    <property type="match status" value="1"/>
</dbReference>
<comment type="caution">
    <text evidence="2">The sequence shown here is derived from an EMBL/GenBank/DDBJ whole genome shotgun (WGS) entry which is preliminary data.</text>
</comment>
<protein>
    <recommendedName>
        <fullName evidence="4">Hydrophobic surface binding protein</fullName>
    </recommendedName>
</protein>
<proteinExistence type="predicted"/>
<sequence>MKFQAAFAVLFSFTGVSLAATVATVLSDLATISSQTTTLDNAIKAFPNTGGSLTSALSIHNDATNLVTSINQGTTDVQAVPLPISESDGQSILSAVQGFEPTILDALTQVVNKKAAFAALPIGGIPALVKQDLINLNASTFALEAALISTAPADLVPTATSIKSAIDAAFATAIAAYS</sequence>
<accession>A0A9W8JRY7</accession>
<reference evidence="2" key="1">
    <citation type="submission" date="2022-07" db="EMBL/GenBank/DDBJ databases">
        <title>Genome Sequence of Agrocybe chaxingu.</title>
        <authorList>
            <person name="Buettner E."/>
        </authorList>
    </citation>
    <scope>NUCLEOTIDE SEQUENCE</scope>
    <source>
        <strain evidence="2">MP-N11</strain>
    </source>
</reference>
<dbReference type="InterPro" id="IPR021054">
    <property type="entry name" value="Cell_wall_mannoprotein_1"/>
</dbReference>
<dbReference type="PANTHER" id="PTHR38123:SF1">
    <property type="entry name" value="HYDROPHOBIC SURFACE BINDING PROTEIN"/>
    <property type="match status" value="1"/>
</dbReference>
<feature type="chain" id="PRO_5040874202" description="Hydrophobic surface binding protein" evidence="1">
    <location>
        <begin position="20"/>
        <end position="178"/>
    </location>
</feature>
<dbReference type="AlphaFoldDB" id="A0A9W8JRY7"/>
<evidence type="ECO:0000313" key="2">
    <source>
        <dbReference type="EMBL" id="KAJ3500672.1"/>
    </source>
</evidence>
<keyword evidence="3" id="KW-1185">Reference proteome</keyword>
<feature type="signal peptide" evidence="1">
    <location>
        <begin position="1"/>
        <end position="19"/>
    </location>
</feature>
<evidence type="ECO:0000256" key="1">
    <source>
        <dbReference type="SAM" id="SignalP"/>
    </source>
</evidence>
<keyword evidence="1" id="KW-0732">Signal</keyword>
<dbReference type="GO" id="GO:0005576">
    <property type="term" value="C:extracellular region"/>
    <property type="evidence" value="ECO:0007669"/>
    <property type="project" value="TreeGrafter"/>
</dbReference>